<reference evidence="3" key="2">
    <citation type="submission" date="2015-07" db="EMBL/GenBank/DDBJ databases">
        <title>The genome sequence of Plasmodium falciparum RAJ116.</title>
        <authorList>
            <consortium name="The Broad Institute Genome Sequencing Platform"/>
            <person name="Volkman S.K."/>
            <person name="Neafsey D.E."/>
            <person name="Dash A.P."/>
            <person name="Chitnis C.E."/>
            <person name="Hartl D.L."/>
            <person name="Young S.K."/>
            <person name="Kodira C.D."/>
            <person name="Zeng Q."/>
            <person name="Koehrsen M."/>
            <person name="Godfrey P."/>
            <person name="Alvarado L."/>
            <person name="Berlin A."/>
            <person name="Borenstein D."/>
            <person name="Chen Z."/>
            <person name="Engels R."/>
            <person name="Freedman E."/>
            <person name="Gellesch M."/>
            <person name="Goldberg J."/>
            <person name="Griggs A."/>
            <person name="Gujja S."/>
            <person name="Heiman D."/>
            <person name="Hepburn T."/>
            <person name="Howarth C."/>
            <person name="Jen D."/>
            <person name="Larson L."/>
            <person name="Lewis B."/>
            <person name="Mehta T."/>
            <person name="Park D."/>
            <person name="Pearson M."/>
            <person name="Roberts A."/>
            <person name="Saif S."/>
            <person name="Shea T."/>
            <person name="Shenoy N."/>
            <person name="Sisk P."/>
            <person name="Stolte C."/>
            <person name="Sykes S."/>
            <person name="Walk T."/>
            <person name="White J."/>
            <person name="Yandava C."/>
            <person name="Wirth D.F."/>
            <person name="Nusbaum C."/>
            <person name="Birren B."/>
        </authorList>
    </citation>
    <scope>NUCLEOTIDE SEQUENCE [LARGE SCALE GENOMIC DNA]</scope>
    <source>
        <strain evidence="3">RAJ116</strain>
    </source>
</reference>
<proteinExistence type="predicted"/>
<evidence type="ECO:0000256" key="1">
    <source>
        <dbReference type="SAM" id="Phobius"/>
    </source>
</evidence>
<organism evidence="2 3">
    <name type="scientific">Plasmodium falciparum RAJ116</name>
    <dbReference type="NCBI Taxonomy" id="580058"/>
    <lineage>
        <taxon>Eukaryota</taxon>
        <taxon>Sar</taxon>
        <taxon>Alveolata</taxon>
        <taxon>Apicomplexa</taxon>
        <taxon>Aconoidasida</taxon>
        <taxon>Haemosporida</taxon>
        <taxon>Plasmodiidae</taxon>
        <taxon>Plasmodium</taxon>
        <taxon>Plasmodium (Laverania)</taxon>
    </lineage>
</organism>
<keyword evidence="1" id="KW-1133">Transmembrane helix</keyword>
<dbReference type="Proteomes" id="UP000054566">
    <property type="component" value="Unassembled WGS sequence"/>
</dbReference>
<evidence type="ECO:0000313" key="3">
    <source>
        <dbReference type="Proteomes" id="UP000054566"/>
    </source>
</evidence>
<keyword evidence="1" id="KW-0472">Membrane</keyword>
<feature type="transmembrane region" description="Helical" evidence="1">
    <location>
        <begin position="20"/>
        <end position="43"/>
    </location>
</feature>
<name>A0A0L0CWI5_PLAFA</name>
<evidence type="ECO:0000313" key="2">
    <source>
        <dbReference type="EMBL" id="KNC36805.1"/>
    </source>
</evidence>
<dbReference type="AlphaFoldDB" id="A0A0L0CWI5"/>
<reference evidence="3" key="1">
    <citation type="submission" date="2015-07" db="EMBL/GenBank/DDBJ databases">
        <title>Annotation of Plasmodium falciparum RAJ116.</title>
        <authorList>
            <consortium name="The Broad Institute Genome Sequencing Platform"/>
            <person name="Volkman S.K."/>
            <person name="Neafsey D.E."/>
            <person name="Dash A.P."/>
            <person name="Chitnis C.E."/>
            <person name="Hartl D.L."/>
            <person name="Young S.K."/>
            <person name="Zeng Q."/>
            <person name="Koehrsen M."/>
            <person name="Alvarado L."/>
            <person name="Berlin A."/>
            <person name="Borenstein D."/>
            <person name="Chapman S.B."/>
            <person name="Chen Z."/>
            <person name="Engels R."/>
            <person name="Freedman E."/>
            <person name="Gellesch M."/>
            <person name="Goldberg J."/>
            <person name="Griggs A."/>
            <person name="Gujja S."/>
            <person name="Heilman E.R."/>
            <person name="Heiman D.I."/>
            <person name="Howarth C."/>
            <person name="Jen D."/>
            <person name="Larson L."/>
            <person name="Mehta T."/>
            <person name="Neiman D."/>
            <person name="Park D."/>
            <person name="Pearson M."/>
            <person name="Roberts A."/>
            <person name="Saif S."/>
            <person name="Shea T."/>
            <person name="Shenoy N."/>
            <person name="Sisk P."/>
            <person name="Stolte C."/>
            <person name="Sykes S."/>
            <person name="Walk T."/>
            <person name="White J."/>
            <person name="Yandava C."/>
            <person name="Haas B."/>
            <person name="Henn M.R."/>
            <person name="Nusbaum C."/>
            <person name="Birren B."/>
        </authorList>
    </citation>
    <scope>NUCLEOTIDE SEQUENCE [LARGE SCALE GENOMIC DNA]</scope>
    <source>
        <strain evidence="3">RAJ116</strain>
    </source>
</reference>
<sequence>MPNFYIHDIITSFWFSISNIYIYIYIYICTYFIISFFCLFSIYKIMSNKKRSKNENDESTSLPLENSELLIEYIHNLKSCLNVYRREIQEKNKYISIIKNDLSFHECILTNVNVVWSVFNNDLLNLLCNNEQKRRGEY</sequence>
<keyword evidence="1" id="KW-0812">Transmembrane</keyword>
<accession>A0A0L0CWI5</accession>
<gene>
    <name evidence="2" type="ORF">PFLG_01723</name>
</gene>
<protein>
    <submittedName>
        <fullName evidence="2">Uncharacterized protein</fullName>
    </submittedName>
</protein>
<dbReference type="EMBL" id="GG664265">
    <property type="protein sequence ID" value="KNC36805.1"/>
    <property type="molecule type" value="Genomic_DNA"/>
</dbReference>